<evidence type="ECO:0000256" key="2">
    <source>
        <dbReference type="ARBA" id="ARBA00008432"/>
    </source>
</evidence>
<feature type="transmembrane region" description="Helical" evidence="7">
    <location>
        <begin position="281"/>
        <end position="301"/>
    </location>
</feature>
<dbReference type="SUPFAM" id="SSF103473">
    <property type="entry name" value="MFS general substrate transporter"/>
    <property type="match status" value="1"/>
</dbReference>
<sequence>MTKAAEPGRPFALPGAGRNLALATLASAVGFWGWTVIAPLGSRYAHQMGLDAAQTGALVAMPVLVGSLGRVPVGVLTDRFGGRLLLSVILAATAPLVLLVALAGSIGSFWLMILFGFLLGAAGTVFTAGIPFAAAWYPAQRRGFATGVFGMGMGGTALSAFLTPRLVQSMGYWPTHVLIAVLLVATAVVVLVGMRESPGWTPVQHGTFGKLLEAAKLPVTWQLCFLYAVVFGGFVSFCTYLPTYLRDIYSFDLTAAGTRTAGFALAAVIARPIGGVVADRIGPRPVVLASLVGVAVLAYIVNLQPSGEVPTGLAFVAMAAALGLGAGGVFAWVGQRAPAGMVGAVTGVVSAAGGLGGYIPPLVMGATYNAAEHSYAIGLMLLVATALLALVLAALVGLRLSRRTERTTATDSP</sequence>
<dbReference type="InterPro" id="IPR044772">
    <property type="entry name" value="NO3_transporter"/>
</dbReference>
<feature type="transmembrane region" description="Helical" evidence="7">
    <location>
        <begin position="84"/>
        <end position="103"/>
    </location>
</feature>
<evidence type="ECO:0000256" key="7">
    <source>
        <dbReference type="SAM" id="Phobius"/>
    </source>
</evidence>
<feature type="transmembrane region" description="Helical" evidence="7">
    <location>
        <begin position="340"/>
        <end position="363"/>
    </location>
</feature>
<gene>
    <name evidence="9" type="ORF">L0M17_21495</name>
</gene>
<name>A0ABS9U722_9MICC</name>
<feature type="transmembrane region" description="Helical" evidence="7">
    <location>
        <begin position="219"/>
        <end position="242"/>
    </location>
</feature>
<evidence type="ECO:0000313" key="10">
    <source>
        <dbReference type="Proteomes" id="UP001202922"/>
    </source>
</evidence>
<protein>
    <submittedName>
        <fullName evidence="9">MFS transporter</fullName>
    </submittedName>
</protein>
<keyword evidence="6 7" id="KW-0472">Membrane</keyword>
<dbReference type="Proteomes" id="UP001202922">
    <property type="component" value="Unassembled WGS sequence"/>
</dbReference>
<evidence type="ECO:0000256" key="4">
    <source>
        <dbReference type="ARBA" id="ARBA00022989"/>
    </source>
</evidence>
<keyword evidence="4 7" id="KW-1133">Transmembrane helix</keyword>
<dbReference type="InterPro" id="IPR020846">
    <property type="entry name" value="MFS_dom"/>
</dbReference>
<feature type="transmembrane region" description="Helical" evidence="7">
    <location>
        <begin position="144"/>
        <end position="163"/>
    </location>
</feature>
<proteinExistence type="inferred from homology"/>
<feature type="transmembrane region" description="Helical" evidence="7">
    <location>
        <begin position="375"/>
        <end position="398"/>
    </location>
</feature>
<keyword evidence="5" id="KW-0534">Nitrate assimilation</keyword>
<feature type="transmembrane region" description="Helical" evidence="7">
    <location>
        <begin position="109"/>
        <end position="137"/>
    </location>
</feature>
<feature type="transmembrane region" description="Helical" evidence="7">
    <location>
        <begin position="175"/>
        <end position="194"/>
    </location>
</feature>
<feature type="transmembrane region" description="Helical" evidence="7">
    <location>
        <begin position="313"/>
        <end position="333"/>
    </location>
</feature>
<reference evidence="9 10" key="1">
    <citation type="submission" date="2022-03" db="EMBL/GenBank/DDBJ databases">
        <title>Sinomonas sp. isolated from a soil.</title>
        <authorList>
            <person name="Han J."/>
            <person name="Kim D.-U."/>
        </authorList>
    </citation>
    <scope>NUCLEOTIDE SEQUENCE [LARGE SCALE GENOMIC DNA]</scope>
    <source>
        <strain evidence="9 10">5-5</strain>
    </source>
</reference>
<feature type="transmembrane region" description="Helical" evidence="7">
    <location>
        <begin position="20"/>
        <end position="40"/>
    </location>
</feature>
<dbReference type="PANTHER" id="PTHR23515">
    <property type="entry name" value="HIGH-AFFINITY NITRATE TRANSPORTER 2.3"/>
    <property type="match status" value="1"/>
</dbReference>
<evidence type="ECO:0000256" key="1">
    <source>
        <dbReference type="ARBA" id="ARBA00004651"/>
    </source>
</evidence>
<organism evidence="9 10">
    <name type="scientific">Sinomonas terrae</name>
    <dbReference type="NCBI Taxonomy" id="2908838"/>
    <lineage>
        <taxon>Bacteria</taxon>
        <taxon>Bacillati</taxon>
        <taxon>Actinomycetota</taxon>
        <taxon>Actinomycetes</taxon>
        <taxon>Micrococcales</taxon>
        <taxon>Micrococcaceae</taxon>
        <taxon>Sinomonas</taxon>
    </lineage>
</organism>
<keyword evidence="3 7" id="KW-0812">Transmembrane</keyword>
<evidence type="ECO:0000259" key="8">
    <source>
        <dbReference type="PROSITE" id="PS50850"/>
    </source>
</evidence>
<dbReference type="Gene3D" id="1.20.1250.20">
    <property type="entry name" value="MFS general substrate transporter like domains"/>
    <property type="match status" value="2"/>
</dbReference>
<keyword evidence="10" id="KW-1185">Reference proteome</keyword>
<dbReference type="InterPro" id="IPR011701">
    <property type="entry name" value="MFS"/>
</dbReference>
<feature type="domain" description="Major facilitator superfamily (MFS) profile" evidence="8">
    <location>
        <begin position="19"/>
        <end position="401"/>
    </location>
</feature>
<dbReference type="RefSeq" id="WP_241056676.1">
    <property type="nucleotide sequence ID" value="NZ_JAKZBV010000002.1"/>
</dbReference>
<dbReference type="PROSITE" id="PS50850">
    <property type="entry name" value="MFS"/>
    <property type="match status" value="1"/>
</dbReference>
<accession>A0ABS9U722</accession>
<dbReference type="InterPro" id="IPR036259">
    <property type="entry name" value="MFS_trans_sf"/>
</dbReference>
<feature type="transmembrane region" description="Helical" evidence="7">
    <location>
        <begin position="52"/>
        <end position="72"/>
    </location>
</feature>
<dbReference type="EMBL" id="JAKZBV010000002">
    <property type="protein sequence ID" value="MCH6472503.1"/>
    <property type="molecule type" value="Genomic_DNA"/>
</dbReference>
<evidence type="ECO:0000256" key="3">
    <source>
        <dbReference type="ARBA" id="ARBA00022692"/>
    </source>
</evidence>
<comment type="similarity">
    <text evidence="2">Belongs to the major facilitator superfamily. Nitrate/nitrite porter (TC 2.A.1.8) family.</text>
</comment>
<comment type="subcellular location">
    <subcellularLocation>
        <location evidence="1">Cell membrane</location>
        <topology evidence="1">Multi-pass membrane protein</topology>
    </subcellularLocation>
</comment>
<dbReference type="Pfam" id="PF07690">
    <property type="entry name" value="MFS_1"/>
    <property type="match status" value="1"/>
</dbReference>
<evidence type="ECO:0000313" key="9">
    <source>
        <dbReference type="EMBL" id="MCH6472503.1"/>
    </source>
</evidence>
<comment type="caution">
    <text evidence="9">The sequence shown here is derived from an EMBL/GenBank/DDBJ whole genome shotgun (WGS) entry which is preliminary data.</text>
</comment>
<evidence type="ECO:0000256" key="6">
    <source>
        <dbReference type="ARBA" id="ARBA00023136"/>
    </source>
</evidence>
<evidence type="ECO:0000256" key="5">
    <source>
        <dbReference type="ARBA" id="ARBA00023063"/>
    </source>
</evidence>